<dbReference type="KEGG" id="yti:FNA67_05425"/>
<protein>
    <submittedName>
        <fullName evidence="1">Uncharacterized protein</fullName>
    </submittedName>
</protein>
<dbReference type="AlphaFoldDB" id="A0A5B9DMG9"/>
<sequence>MHLVRNEQIKLTGAYLNGAALAFLAVGVLAPVVALVSQRLDQPWLVAAIVPGCMAVSVALHLLARWFLEGLEE</sequence>
<keyword evidence="2" id="KW-1185">Reference proteome</keyword>
<proteinExistence type="predicted"/>
<evidence type="ECO:0000313" key="2">
    <source>
        <dbReference type="Proteomes" id="UP000321062"/>
    </source>
</evidence>
<evidence type="ECO:0000313" key="1">
    <source>
        <dbReference type="EMBL" id="QEE19648.1"/>
    </source>
</evidence>
<gene>
    <name evidence="1" type="ORF">FNA67_05425</name>
</gene>
<organism evidence="1 2">
    <name type="scientific">Paradevosia tibetensis</name>
    <dbReference type="NCBI Taxonomy" id="1447062"/>
    <lineage>
        <taxon>Bacteria</taxon>
        <taxon>Pseudomonadati</taxon>
        <taxon>Pseudomonadota</taxon>
        <taxon>Alphaproteobacteria</taxon>
        <taxon>Hyphomicrobiales</taxon>
        <taxon>Devosiaceae</taxon>
        <taxon>Paradevosia</taxon>
    </lineage>
</organism>
<name>A0A5B9DMG9_9HYPH</name>
<reference evidence="1 2" key="1">
    <citation type="journal article" date="2015" name="Int. J. Syst. Evol. Microbiol.">
        <title>Youhaiella tibetensis gen. nov., sp. nov., isolated from subsurface sediment.</title>
        <authorList>
            <person name="Wang Y.X."/>
            <person name="Huang F.Q."/>
            <person name="Nogi Y."/>
            <person name="Pang S.J."/>
            <person name="Wang P.K."/>
            <person name="Lv J."/>
        </authorList>
    </citation>
    <scope>NUCLEOTIDE SEQUENCE [LARGE SCALE GENOMIC DNA]</scope>
    <source>
        <strain evidence="2">fig4</strain>
    </source>
</reference>
<accession>A0A5B9DMG9</accession>
<dbReference type="RefSeq" id="WP_049704248.1">
    <property type="nucleotide sequence ID" value="NZ_BMFM01000001.1"/>
</dbReference>
<dbReference type="EMBL" id="CP041690">
    <property type="protein sequence ID" value="QEE19648.1"/>
    <property type="molecule type" value="Genomic_DNA"/>
</dbReference>
<dbReference type="Proteomes" id="UP000321062">
    <property type="component" value="Chromosome"/>
</dbReference>